<reference evidence="1" key="1">
    <citation type="journal article" date="2020" name="Nature">
        <title>Giant virus diversity and host interactions through global metagenomics.</title>
        <authorList>
            <person name="Schulz F."/>
            <person name="Roux S."/>
            <person name="Paez-Espino D."/>
            <person name="Jungbluth S."/>
            <person name="Walsh D.A."/>
            <person name="Denef V.J."/>
            <person name="McMahon K.D."/>
            <person name="Konstantinidis K.T."/>
            <person name="Eloe-Fadrosh E.A."/>
            <person name="Kyrpides N.C."/>
            <person name="Woyke T."/>
        </authorList>
    </citation>
    <scope>NUCLEOTIDE SEQUENCE</scope>
    <source>
        <strain evidence="1">GVMAG-M-3300023184-68</strain>
    </source>
</reference>
<sequence length="268" mass="29627">MAKSAIFITDDNNDNNEKITHMFTAEHGFVPGNITVHDQIHQLDFTTKPDEPSFFAFNIADNCDTNIVDVESCIGKEYASPYDTKYKGKKAYYFVSGENSEGDLRSPEEFAPPVQYILADIENNVIKMENNGGITIFIRPSYIQSDQPYADVLRRDRGQNQPNPGTYIQSNQPYADVLRRDRGLNQPYPGDLSQPVITDDGSSINTLSAPVHPNSSGDKVASRVSSEEAFSPLPGSISTPVAIQIDEPHEIQTALAEAIQIAEPIQNM</sequence>
<accession>A0A6C0ID61</accession>
<protein>
    <submittedName>
        <fullName evidence="1">Uncharacterized protein</fullName>
    </submittedName>
</protein>
<organism evidence="1">
    <name type="scientific">viral metagenome</name>
    <dbReference type="NCBI Taxonomy" id="1070528"/>
    <lineage>
        <taxon>unclassified sequences</taxon>
        <taxon>metagenomes</taxon>
        <taxon>organismal metagenomes</taxon>
    </lineage>
</organism>
<evidence type="ECO:0000313" key="1">
    <source>
        <dbReference type="EMBL" id="QHT90560.1"/>
    </source>
</evidence>
<dbReference type="EMBL" id="MN740155">
    <property type="protein sequence ID" value="QHT90560.1"/>
    <property type="molecule type" value="Genomic_DNA"/>
</dbReference>
<proteinExistence type="predicted"/>
<dbReference type="AlphaFoldDB" id="A0A6C0ID61"/>
<name>A0A6C0ID61_9ZZZZ</name>